<accession>A0A5J5L123</accession>
<proteinExistence type="predicted"/>
<protein>
    <submittedName>
        <fullName evidence="3">TPM domain-containing protein</fullName>
    </submittedName>
</protein>
<keyword evidence="4" id="KW-1185">Reference proteome</keyword>
<feature type="region of interest" description="Disordered" evidence="1">
    <location>
        <begin position="73"/>
        <end position="112"/>
    </location>
</feature>
<organism evidence="3 4">
    <name type="scientific">Kocuria coralli</name>
    <dbReference type="NCBI Taxonomy" id="1461025"/>
    <lineage>
        <taxon>Bacteria</taxon>
        <taxon>Bacillati</taxon>
        <taxon>Actinomycetota</taxon>
        <taxon>Actinomycetes</taxon>
        <taxon>Micrococcales</taxon>
        <taxon>Micrococcaceae</taxon>
        <taxon>Kocuria</taxon>
    </lineage>
</organism>
<name>A0A5J5L123_9MICC</name>
<evidence type="ECO:0000256" key="1">
    <source>
        <dbReference type="SAM" id="MobiDB-lite"/>
    </source>
</evidence>
<keyword evidence="2" id="KW-0472">Membrane</keyword>
<reference evidence="3 4" key="1">
    <citation type="submission" date="2019-05" db="EMBL/GenBank/DDBJ databases">
        <title>Kocuria coralli sp. nov., a novel actinobacterium isolated from coral reef seawater.</title>
        <authorList>
            <person name="Li J."/>
        </authorList>
    </citation>
    <scope>NUCLEOTIDE SEQUENCE [LARGE SCALE GENOMIC DNA]</scope>
    <source>
        <strain evidence="3 4">SCSIO 13007</strain>
    </source>
</reference>
<dbReference type="EMBL" id="SZWF01000001">
    <property type="protein sequence ID" value="KAA9395572.1"/>
    <property type="molecule type" value="Genomic_DNA"/>
</dbReference>
<dbReference type="Proteomes" id="UP000325957">
    <property type="component" value="Unassembled WGS sequence"/>
</dbReference>
<dbReference type="RefSeq" id="WP_158032380.1">
    <property type="nucleotide sequence ID" value="NZ_ML708610.1"/>
</dbReference>
<dbReference type="OrthoDB" id="5105562at2"/>
<gene>
    <name evidence="3" type="ORF">FCK90_00645</name>
</gene>
<feature type="transmembrane region" description="Helical" evidence="2">
    <location>
        <begin position="48"/>
        <end position="70"/>
    </location>
</feature>
<evidence type="ECO:0000256" key="2">
    <source>
        <dbReference type="SAM" id="Phobius"/>
    </source>
</evidence>
<feature type="compositionally biased region" description="Gly residues" evidence="1">
    <location>
        <begin position="496"/>
        <end position="519"/>
    </location>
</feature>
<sequence length="602" mass="62738">MSTPAASQPEERPSSARPWGSAARTAALVGVFTWQASPAWAAASNGGLAFGALGLAGVGAIAAAAGSIAWSRRRRRNNSPAGRAAADPNQRYGPGGVPVASEQRHTAPAESAVPLPELHKRAGEALIATDNAVQSAQEELAFAQLQFGDEAVAPYQEALEQAKQHLQQSFALQQKLEDSIPDTEAEQRAWIGEILARCQQARQPLAQQRDSFSQLRAMETNVPRALDEAVAAATALQPQLEAAGATLDRLAQRYSRSAWQTLPDNLDQARDRLEFVDTAAQEARGHVDGGNRSEAVLEVRAAEQAVAQASELIGSIDRGARDLEQAERSLRDAIAIAHRDVAEAEATAQVAMRTELTGTAAGVRSVLAGIEAELAAGTFDPLALSHRLSVVSTELEKALSGLREEHERDRAARATLDRTMVSAQAAVTQAHDYLSGRRGGVGSGSRTHLAEAERHLSDAQRLRNTEPSTALNHANEAIRLAGSARQEAQEDVSSFQGGGFGGSWGGSGWGGSGWGGSGRPRGNRRDLRGAGGAGGAGRNAAGLGGAVLGGILLGSMLDGLGDDDAAHHITDHFSGGFGENLGNALDPGELLGGLGDLGGFDF</sequence>
<feature type="region of interest" description="Disordered" evidence="1">
    <location>
        <begin position="482"/>
        <end position="537"/>
    </location>
</feature>
<feature type="region of interest" description="Disordered" evidence="1">
    <location>
        <begin position="1"/>
        <end position="20"/>
    </location>
</feature>
<dbReference type="AlphaFoldDB" id="A0A5J5L123"/>
<keyword evidence="2" id="KW-0812">Transmembrane</keyword>
<comment type="caution">
    <text evidence="3">The sequence shown here is derived from an EMBL/GenBank/DDBJ whole genome shotgun (WGS) entry which is preliminary data.</text>
</comment>
<evidence type="ECO:0000313" key="3">
    <source>
        <dbReference type="EMBL" id="KAA9395572.1"/>
    </source>
</evidence>
<evidence type="ECO:0000313" key="4">
    <source>
        <dbReference type="Proteomes" id="UP000325957"/>
    </source>
</evidence>
<keyword evidence="2" id="KW-1133">Transmembrane helix</keyword>